<name>A0ABS4IZQ3_9BACL</name>
<organism evidence="1 2">
    <name type="scientific">Paenibacillus eucommiae</name>
    <dbReference type="NCBI Taxonomy" id="1355755"/>
    <lineage>
        <taxon>Bacteria</taxon>
        <taxon>Bacillati</taxon>
        <taxon>Bacillota</taxon>
        <taxon>Bacilli</taxon>
        <taxon>Bacillales</taxon>
        <taxon>Paenibacillaceae</taxon>
        <taxon>Paenibacillus</taxon>
    </lineage>
</organism>
<accession>A0ABS4IZQ3</accession>
<evidence type="ECO:0000313" key="1">
    <source>
        <dbReference type="EMBL" id="MBP1993030.1"/>
    </source>
</evidence>
<dbReference type="RefSeq" id="WP_209974539.1">
    <property type="nucleotide sequence ID" value="NZ_JAGGLB010000016.1"/>
</dbReference>
<gene>
    <name evidence="1" type="ORF">J2Z66_004647</name>
</gene>
<dbReference type="EMBL" id="JAGGLB010000016">
    <property type="protein sequence ID" value="MBP1993030.1"/>
    <property type="molecule type" value="Genomic_DNA"/>
</dbReference>
<dbReference type="Proteomes" id="UP001519287">
    <property type="component" value="Unassembled WGS sequence"/>
</dbReference>
<protein>
    <submittedName>
        <fullName evidence="1">Uncharacterized protein</fullName>
    </submittedName>
</protein>
<sequence length="146" mass="17184">MILPNGITGFYDSKNNKPPYVDGKQFKQICFAIATDNGGEVLEFREPQYPMNFYNVKVEIFNNHFHILLNEHYHYLAFAAIVEFGYINFIDESRLLKSFSSFYKVLSTKELNEPLLPRHELNTAELAQVAYWKPEKIGEVIYNYWD</sequence>
<evidence type="ECO:0000313" key="2">
    <source>
        <dbReference type="Proteomes" id="UP001519287"/>
    </source>
</evidence>
<reference evidence="1 2" key="1">
    <citation type="submission" date="2021-03" db="EMBL/GenBank/DDBJ databases">
        <title>Genomic Encyclopedia of Type Strains, Phase IV (KMG-IV): sequencing the most valuable type-strain genomes for metagenomic binning, comparative biology and taxonomic classification.</title>
        <authorList>
            <person name="Goeker M."/>
        </authorList>
    </citation>
    <scope>NUCLEOTIDE SEQUENCE [LARGE SCALE GENOMIC DNA]</scope>
    <source>
        <strain evidence="1 2">DSM 26048</strain>
    </source>
</reference>
<proteinExistence type="predicted"/>
<keyword evidence="2" id="KW-1185">Reference proteome</keyword>
<comment type="caution">
    <text evidence="1">The sequence shown here is derived from an EMBL/GenBank/DDBJ whole genome shotgun (WGS) entry which is preliminary data.</text>
</comment>